<dbReference type="SUPFAM" id="SSF52047">
    <property type="entry name" value="RNI-like"/>
    <property type="match status" value="1"/>
</dbReference>
<protein>
    <submittedName>
        <fullName evidence="3">Uncharacterized protein</fullName>
    </submittedName>
</protein>
<dbReference type="PANTHER" id="PTHR38926:SF5">
    <property type="entry name" value="F-BOX AND LEUCINE-RICH REPEAT PROTEIN 6"/>
    <property type="match status" value="1"/>
</dbReference>
<dbReference type="Proteomes" id="UP000053424">
    <property type="component" value="Unassembled WGS sequence"/>
</dbReference>
<reference evidence="4" key="2">
    <citation type="submission" date="2015-01" db="EMBL/GenBank/DDBJ databases">
        <title>Evolutionary Origins and Diversification of the Mycorrhizal Mutualists.</title>
        <authorList>
            <consortium name="DOE Joint Genome Institute"/>
            <consortium name="Mycorrhizal Genomics Consortium"/>
            <person name="Kohler A."/>
            <person name="Kuo A."/>
            <person name="Nagy L.G."/>
            <person name="Floudas D."/>
            <person name="Copeland A."/>
            <person name="Barry K.W."/>
            <person name="Cichocki N."/>
            <person name="Veneault-Fourrey C."/>
            <person name="LaButti K."/>
            <person name="Lindquist E.A."/>
            <person name="Lipzen A."/>
            <person name="Lundell T."/>
            <person name="Morin E."/>
            <person name="Murat C."/>
            <person name="Riley R."/>
            <person name="Ohm R."/>
            <person name="Sun H."/>
            <person name="Tunlid A."/>
            <person name="Henrissat B."/>
            <person name="Grigoriev I.V."/>
            <person name="Hibbett D.S."/>
            <person name="Martin F."/>
        </authorList>
    </citation>
    <scope>NUCLEOTIDE SEQUENCE [LARGE SCALE GENOMIC DNA]</scope>
    <source>
        <strain evidence="4">h7</strain>
    </source>
</reference>
<accession>A0A0C3BW53</accession>
<evidence type="ECO:0000313" key="3">
    <source>
        <dbReference type="EMBL" id="KIM36314.1"/>
    </source>
</evidence>
<feature type="compositionally biased region" description="Basic and acidic residues" evidence="2">
    <location>
        <begin position="594"/>
        <end position="604"/>
    </location>
</feature>
<feature type="coiled-coil region" evidence="1">
    <location>
        <begin position="6"/>
        <end position="61"/>
    </location>
</feature>
<evidence type="ECO:0000256" key="1">
    <source>
        <dbReference type="SAM" id="Coils"/>
    </source>
</evidence>
<dbReference type="OrthoDB" id="3027018at2759"/>
<feature type="region of interest" description="Disordered" evidence="2">
    <location>
        <begin position="594"/>
        <end position="657"/>
    </location>
</feature>
<gene>
    <name evidence="3" type="ORF">M413DRAFT_449199</name>
</gene>
<proteinExistence type="predicted"/>
<sequence>MNRRTRESINSEVELLDGELEILSRREAELQRIIGEIQKLKDEVSSKKATLTEKRNELESQKEPINWLPPELLVNIFLAFAAFDFEDLDYRPPVVISHTCTKWRAIALSTSHLWSRLWVLGSSNKGLAQTFFQRSGIAPLEVGFFSVPSALPSAQCEHMDSFLVSSRPHFSRIERLSLQCQTAASLLYILPFIQAHTSTFPNLRQLTLSISSPNPSFLEAPELMLEGSATPNSSPPPTRSSKFGGLLYLKLEKVPLFRLPATLIASLKTLELTYAPRKTYSSRDYYFLRMSTLCRFLSLTPLLEELVLSNTVPYFDVTLPQDGGPVSNINGNANSSFVEMNPVVLKHLKSIDWTYPHTGDVARFLSMIEASALERLDLWVEEIRPKRHGCDDLLFTRGYSISSSPHKLFRGFTAAIYPALKDLSLQCAGDDTAACVLRKFSVPALERVAFTNIDTDVKKGETSSLPVFPRLESIFRDPRLPHLTHLTLSHFRLSSERGRVEAMLGYMPLLTSLTLDTCLGVERLMEALQESLVGTIKPHDKGGGVGRERGTRSHCGVKVCPRLEALSFWGCQDVTLNSLSAVILSRNRRFSHEKEELVCSERRPNGATQPVTRDPQTGKESDGHRVEETQMGREIKPLRRTRRHGPEPALSESKEGAVLSPSTNIVSTIIARQEALQPAHIIYVRVDNCKLIERAGALRFRDLGVVDLVWVGSD</sequence>
<dbReference type="InterPro" id="IPR036047">
    <property type="entry name" value="F-box-like_dom_sf"/>
</dbReference>
<dbReference type="EMBL" id="KN831806">
    <property type="protein sequence ID" value="KIM36314.1"/>
    <property type="molecule type" value="Genomic_DNA"/>
</dbReference>
<keyword evidence="4" id="KW-1185">Reference proteome</keyword>
<feature type="compositionally biased region" description="Polar residues" evidence="2">
    <location>
        <begin position="606"/>
        <end position="615"/>
    </location>
</feature>
<dbReference type="HOGENOM" id="CLU_027432_0_0_1"/>
<dbReference type="PANTHER" id="PTHR38926">
    <property type="entry name" value="F-BOX DOMAIN CONTAINING PROTEIN, EXPRESSED"/>
    <property type="match status" value="1"/>
</dbReference>
<organism evidence="3 4">
    <name type="scientific">Hebeloma cylindrosporum</name>
    <dbReference type="NCBI Taxonomy" id="76867"/>
    <lineage>
        <taxon>Eukaryota</taxon>
        <taxon>Fungi</taxon>
        <taxon>Dikarya</taxon>
        <taxon>Basidiomycota</taxon>
        <taxon>Agaricomycotina</taxon>
        <taxon>Agaricomycetes</taxon>
        <taxon>Agaricomycetidae</taxon>
        <taxon>Agaricales</taxon>
        <taxon>Agaricineae</taxon>
        <taxon>Hymenogastraceae</taxon>
        <taxon>Hebeloma</taxon>
    </lineage>
</organism>
<evidence type="ECO:0000256" key="2">
    <source>
        <dbReference type="SAM" id="MobiDB-lite"/>
    </source>
</evidence>
<reference evidence="3 4" key="1">
    <citation type="submission" date="2014-04" db="EMBL/GenBank/DDBJ databases">
        <authorList>
            <consortium name="DOE Joint Genome Institute"/>
            <person name="Kuo A."/>
            <person name="Gay G."/>
            <person name="Dore J."/>
            <person name="Kohler A."/>
            <person name="Nagy L.G."/>
            <person name="Floudas D."/>
            <person name="Copeland A."/>
            <person name="Barry K.W."/>
            <person name="Cichocki N."/>
            <person name="Veneault-Fourrey C."/>
            <person name="LaButti K."/>
            <person name="Lindquist E.A."/>
            <person name="Lipzen A."/>
            <person name="Lundell T."/>
            <person name="Morin E."/>
            <person name="Murat C."/>
            <person name="Sun H."/>
            <person name="Tunlid A."/>
            <person name="Henrissat B."/>
            <person name="Grigoriev I.V."/>
            <person name="Hibbett D.S."/>
            <person name="Martin F."/>
            <person name="Nordberg H.P."/>
            <person name="Cantor M.N."/>
            <person name="Hua S.X."/>
        </authorList>
    </citation>
    <scope>NUCLEOTIDE SEQUENCE [LARGE SCALE GENOMIC DNA]</scope>
    <source>
        <strain evidence="4">h7</strain>
    </source>
</reference>
<name>A0A0C3BW53_HEBCY</name>
<evidence type="ECO:0000313" key="4">
    <source>
        <dbReference type="Proteomes" id="UP000053424"/>
    </source>
</evidence>
<dbReference type="STRING" id="686832.A0A0C3BW53"/>
<dbReference type="SUPFAM" id="SSF81383">
    <property type="entry name" value="F-box domain"/>
    <property type="match status" value="1"/>
</dbReference>
<dbReference type="InterPro" id="IPR032675">
    <property type="entry name" value="LRR_dom_sf"/>
</dbReference>
<feature type="compositionally biased region" description="Basic and acidic residues" evidence="2">
    <location>
        <begin position="616"/>
        <end position="637"/>
    </location>
</feature>
<dbReference type="Gene3D" id="1.20.1280.50">
    <property type="match status" value="1"/>
</dbReference>
<dbReference type="Gene3D" id="3.80.10.10">
    <property type="entry name" value="Ribonuclease Inhibitor"/>
    <property type="match status" value="1"/>
</dbReference>
<dbReference type="AlphaFoldDB" id="A0A0C3BW53"/>
<keyword evidence="1" id="KW-0175">Coiled coil</keyword>